<protein>
    <submittedName>
        <fullName evidence="5">RND family efflux transporter, MFP subunit</fullName>
    </submittedName>
</protein>
<evidence type="ECO:0000259" key="3">
    <source>
        <dbReference type="Pfam" id="PF25954"/>
    </source>
</evidence>
<dbReference type="Pfam" id="PF25954">
    <property type="entry name" value="Beta-barrel_RND_2"/>
    <property type="match status" value="1"/>
</dbReference>
<dbReference type="GO" id="GO:0015562">
    <property type="term" value="F:efflux transmembrane transporter activity"/>
    <property type="evidence" value="ECO:0007669"/>
    <property type="project" value="TreeGrafter"/>
</dbReference>
<evidence type="ECO:0000259" key="4">
    <source>
        <dbReference type="Pfam" id="PF25973"/>
    </source>
</evidence>
<evidence type="ECO:0000256" key="1">
    <source>
        <dbReference type="ARBA" id="ARBA00009477"/>
    </source>
</evidence>
<feature type="domain" description="CzcB-like barrel-sandwich hybrid" evidence="4">
    <location>
        <begin position="45"/>
        <end position="199"/>
    </location>
</feature>
<dbReference type="EMBL" id="FZNN01000026">
    <property type="protein sequence ID" value="SNR79767.1"/>
    <property type="molecule type" value="Genomic_DNA"/>
</dbReference>
<name>A0A238Z8Y7_9RHOB</name>
<dbReference type="Proteomes" id="UP000198417">
    <property type="component" value="Unassembled WGS sequence"/>
</dbReference>
<dbReference type="InterPro" id="IPR058792">
    <property type="entry name" value="Beta-barrel_RND_2"/>
</dbReference>
<organism evidence="5 6">
    <name type="scientific">Puniceibacterium sediminis</name>
    <dbReference type="NCBI Taxonomy" id="1608407"/>
    <lineage>
        <taxon>Bacteria</taxon>
        <taxon>Pseudomonadati</taxon>
        <taxon>Pseudomonadota</taxon>
        <taxon>Alphaproteobacteria</taxon>
        <taxon>Rhodobacterales</taxon>
        <taxon>Paracoccaceae</taxon>
        <taxon>Puniceibacterium</taxon>
    </lineage>
</organism>
<dbReference type="NCBIfam" id="TIGR01730">
    <property type="entry name" value="RND_mfp"/>
    <property type="match status" value="1"/>
</dbReference>
<keyword evidence="2" id="KW-0732">Signal</keyword>
<dbReference type="AlphaFoldDB" id="A0A238Z8Y7"/>
<proteinExistence type="inferred from homology"/>
<accession>A0A238Z8Y7</accession>
<feature type="chain" id="PRO_5012059704" evidence="2">
    <location>
        <begin position="33"/>
        <end position="291"/>
    </location>
</feature>
<comment type="similarity">
    <text evidence="1">Belongs to the membrane fusion protein (MFP) (TC 8.A.1) family.</text>
</comment>
<dbReference type="Gene3D" id="2.40.30.170">
    <property type="match status" value="1"/>
</dbReference>
<dbReference type="GO" id="GO:1990281">
    <property type="term" value="C:efflux pump complex"/>
    <property type="evidence" value="ECO:0007669"/>
    <property type="project" value="TreeGrafter"/>
</dbReference>
<reference evidence="5 6" key="1">
    <citation type="submission" date="2017-06" db="EMBL/GenBank/DDBJ databases">
        <authorList>
            <person name="Kim H.J."/>
            <person name="Triplett B.A."/>
        </authorList>
    </citation>
    <scope>NUCLEOTIDE SEQUENCE [LARGE SCALE GENOMIC DNA]</scope>
    <source>
        <strain evidence="5 6">DSM 29052</strain>
    </source>
</reference>
<sequence>MLCHLAVNRIKRTRIFSSVVCVLLGAALPAVAGVKFDCVVQPNRIIAIGSPVTGILSEVIVARGDPVAKGQVLARLEAELETATVAVNSRRAGDETSIEAQRVRLKLAQHRMTRAEKLLERGATTREAFDEAAAELEVGRAELERLKVQKDLAVMELGRAKATLARRTIKSPISGVVAARRLSPGEFVTQEAWIVQLADLDPLYVEVFLPTEYFDQLALGQIGEVALRQPPDTHLPAEVVVVDSVFDATSNTFGVRLELPNPDVVLPAGQRCKVTLNINEVEPGSGGFNFE</sequence>
<evidence type="ECO:0000313" key="5">
    <source>
        <dbReference type="EMBL" id="SNR79767.1"/>
    </source>
</evidence>
<dbReference type="Gene3D" id="2.40.50.100">
    <property type="match status" value="1"/>
</dbReference>
<evidence type="ECO:0000313" key="6">
    <source>
        <dbReference type="Proteomes" id="UP000198417"/>
    </source>
</evidence>
<keyword evidence="6" id="KW-1185">Reference proteome</keyword>
<dbReference type="PANTHER" id="PTHR30469:SF15">
    <property type="entry name" value="HLYD FAMILY OF SECRETION PROTEINS"/>
    <property type="match status" value="1"/>
</dbReference>
<dbReference type="InterPro" id="IPR058647">
    <property type="entry name" value="BSH_CzcB-like"/>
</dbReference>
<feature type="signal peptide" evidence="2">
    <location>
        <begin position="1"/>
        <end position="32"/>
    </location>
</feature>
<gene>
    <name evidence="5" type="ORF">SAMN06265370_1263</name>
</gene>
<dbReference type="Gene3D" id="1.10.287.470">
    <property type="entry name" value="Helix hairpin bin"/>
    <property type="match status" value="1"/>
</dbReference>
<dbReference type="PANTHER" id="PTHR30469">
    <property type="entry name" value="MULTIDRUG RESISTANCE PROTEIN MDTA"/>
    <property type="match status" value="1"/>
</dbReference>
<dbReference type="InterPro" id="IPR006143">
    <property type="entry name" value="RND_pump_MFP"/>
</dbReference>
<dbReference type="SUPFAM" id="SSF111369">
    <property type="entry name" value="HlyD-like secretion proteins"/>
    <property type="match status" value="1"/>
</dbReference>
<dbReference type="Pfam" id="PF25973">
    <property type="entry name" value="BSH_CzcB"/>
    <property type="match status" value="1"/>
</dbReference>
<evidence type="ECO:0000256" key="2">
    <source>
        <dbReference type="SAM" id="SignalP"/>
    </source>
</evidence>
<feature type="domain" description="CusB-like beta-barrel" evidence="3">
    <location>
        <begin position="205"/>
        <end position="277"/>
    </location>
</feature>